<name>A0ABS8TTG3_9GAMM</name>
<protein>
    <submittedName>
        <fullName evidence="2">Uncharacterized protein</fullName>
    </submittedName>
</protein>
<reference evidence="2" key="1">
    <citation type="submission" date="2021-11" db="EMBL/GenBank/DDBJ databases">
        <title>Genome sequence of Xylella taiwanensis PLS432.</title>
        <authorList>
            <person name="Weng L.-W."/>
            <person name="Su C.-C."/>
            <person name="Tsai C.-W."/>
            <person name="Kuo C.-H."/>
        </authorList>
    </citation>
    <scope>NUCLEOTIDE SEQUENCE</scope>
    <source>
        <strain evidence="2">PLS432</strain>
    </source>
</reference>
<evidence type="ECO:0000313" key="3">
    <source>
        <dbReference type="Proteomes" id="UP001430701"/>
    </source>
</evidence>
<sequence length="60" mass="6961">MPDTDQAIFTHQPPWHPPPSVSRWPLPDSQHFLHNQPIHAALYRHDLEHNRHLGAGRKSS</sequence>
<accession>A0ABS8TTG3</accession>
<keyword evidence="3" id="KW-1185">Reference proteome</keyword>
<gene>
    <name evidence="2" type="ORF">LPH55_08120</name>
</gene>
<dbReference type="RefSeq" id="WP_152536584.1">
    <property type="nucleotide sequence ID" value="NZ_CP053627.1"/>
</dbReference>
<comment type="caution">
    <text evidence="2">The sequence shown here is derived from an EMBL/GenBank/DDBJ whole genome shotgun (WGS) entry which is preliminary data.</text>
</comment>
<dbReference type="GeneID" id="68900312"/>
<organism evidence="2 3">
    <name type="scientific">Xylella taiwanensis</name>
    <dbReference type="NCBI Taxonomy" id="1444770"/>
    <lineage>
        <taxon>Bacteria</taxon>
        <taxon>Pseudomonadati</taxon>
        <taxon>Pseudomonadota</taxon>
        <taxon>Gammaproteobacteria</taxon>
        <taxon>Lysobacterales</taxon>
        <taxon>Lysobacteraceae</taxon>
        <taxon>Xylella</taxon>
    </lineage>
</organism>
<dbReference type="EMBL" id="JAJPPU010000002">
    <property type="protein sequence ID" value="MCD8473420.1"/>
    <property type="molecule type" value="Genomic_DNA"/>
</dbReference>
<evidence type="ECO:0000256" key="1">
    <source>
        <dbReference type="SAM" id="MobiDB-lite"/>
    </source>
</evidence>
<evidence type="ECO:0000313" key="2">
    <source>
        <dbReference type="EMBL" id="MCD8473420.1"/>
    </source>
</evidence>
<dbReference type="Proteomes" id="UP001430701">
    <property type="component" value="Unassembled WGS sequence"/>
</dbReference>
<feature type="region of interest" description="Disordered" evidence="1">
    <location>
        <begin position="1"/>
        <end position="22"/>
    </location>
</feature>
<proteinExistence type="predicted"/>